<dbReference type="PANTHER" id="PTHR33112">
    <property type="entry name" value="DOMAIN PROTEIN, PUTATIVE-RELATED"/>
    <property type="match status" value="1"/>
</dbReference>
<name>A0ABR0SYN2_9HYPO</name>
<dbReference type="InterPro" id="IPR010730">
    <property type="entry name" value="HET"/>
</dbReference>
<feature type="domain" description="Heterokaryon incompatibility" evidence="1">
    <location>
        <begin position="79"/>
        <end position="208"/>
    </location>
</feature>
<comment type="caution">
    <text evidence="2">The sequence shown here is derived from an EMBL/GenBank/DDBJ whole genome shotgun (WGS) entry which is preliminary data.</text>
</comment>
<dbReference type="Proteomes" id="UP001338125">
    <property type="component" value="Unassembled WGS sequence"/>
</dbReference>
<gene>
    <name evidence="2" type="ORF">PT974_02201</name>
</gene>
<evidence type="ECO:0000313" key="3">
    <source>
        <dbReference type="Proteomes" id="UP001338125"/>
    </source>
</evidence>
<dbReference type="Pfam" id="PF06985">
    <property type="entry name" value="HET"/>
    <property type="match status" value="1"/>
</dbReference>
<keyword evidence="3" id="KW-1185">Reference proteome</keyword>
<protein>
    <recommendedName>
        <fullName evidence="1">Heterokaryon incompatibility domain-containing protein</fullName>
    </recommendedName>
</protein>
<accession>A0ABR0SYN2</accession>
<proteinExistence type="predicted"/>
<evidence type="ECO:0000313" key="2">
    <source>
        <dbReference type="EMBL" id="KAK5996856.1"/>
    </source>
</evidence>
<dbReference type="EMBL" id="JAVFKD010000002">
    <property type="protein sequence ID" value="KAK5996856.1"/>
    <property type="molecule type" value="Genomic_DNA"/>
</dbReference>
<dbReference type="PANTHER" id="PTHR33112:SF1">
    <property type="entry name" value="HETEROKARYON INCOMPATIBILITY DOMAIN-CONTAINING PROTEIN"/>
    <property type="match status" value="1"/>
</dbReference>
<evidence type="ECO:0000259" key="1">
    <source>
        <dbReference type="Pfam" id="PF06985"/>
    </source>
</evidence>
<reference evidence="2 3" key="1">
    <citation type="submission" date="2024-01" db="EMBL/GenBank/DDBJ databases">
        <title>Complete genome of Cladobotryum mycophilum ATHUM6906.</title>
        <authorList>
            <person name="Christinaki A.C."/>
            <person name="Myridakis A.I."/>
            <person name="Kouvelis V.N."/>
        </authorList>
    </citation>
    <scope>NUCLEOTIDE SEQUENCE [LARGE SCALE GENOMIC DNA]</scope>
    <source>
        <strain evidence="2 3">ATHUM6906</strain>
    </source>
</reference>
<organism evidence="2 3">
    <name type="scientific">Cladobotryum mycophilum</name>
    <dbReference type="NCBI Taxonomy" id="491253"/>
    <lineage>
        <taxon>Eukaryota</taxon>
        <taxon>Fungi</taxon>
        <taxon>Dikarya</taxon>
        <taxon>Ascomycota</taxon>
        <taxon>Pezizomycotina</taxon>
        <taxon>Sordariomycetes</taxon>
        <taxon>Hypocreomycetidae</taxon>
        <taxon>Hypocreales</taxon>
        <taxon>Hypocreaceae</taxon>
        <taxon>Cladobotryum</taxon>
    </lineage>
</organism>
<sequence>MKVSFYQYGSIAVSHHMRGSCWPRDSGAVDWTILKECMGICKNDHGDSCFLAEQRPVQGLMLYNCKTSKLETAHRGAKYVALSYVWGEATSRCRIPQTIEDAKTAALALGYTYLWADQLCIAKEGSHKMNQIHQMDLIYQNAELTIIAAAGHGADSGLAGISGKSRRLVQRHARFGNHVLLELMPSPRMGDGDISGSKWKSRAWTFQEEVLSRRRLYFSDDMVWFACGLIRGHHTALEGMHKPLIEHYRREEWTREKNMGTSIFDDMALSRRIDLFTKLLRDYTRRELTYPDDKINAFLGIMNAFGRIEPTWTHLWGVPIMMPQELGGYELSSSLEATVSHELVNGLTWCAESRFYQHARLKMFPSWSWAGWERAVYSVRSLDKEWVSPVDKSICVGVELQNGEVVPWEKLRQMMSYLKNNTTTISHFIHLDIWTTQVELFVSTPKGGLITTFGAVLKTAEGEEYVPNHHNHNTADHFIVMEKWDWGWDHGRAFSKIFTALIFEPPARRSHEKWLLLVEEERPERMWAERVGVLRLFGIREKIKMESFQLKRRHIRLG</sequence>